<protein>
    <submittedName>
        <fullName evidence="2">PIR Superfamily Protein</fullName>
    </submittedName>
</protein>
<organism evidence="2 3">
    <name type="scientific">Plasmodium ovale wallikeri</name>
    <dbReference type="NCBI Taxonomy" id="864142"/>
    <lineage>
        <taxon>Eukaryota</taxon>
        <taxon>Sar</taxon>
        <taxon>Alveolata</taxon>
        <taxon>Apicomplexa</taxon>
        <taxon>Aconoidasida</taxon>
        <taxon>Haemosporida</taxon>
        <taxon>Plasmodiidae</taxon>
        <taxon>Plasmodium</taxon>
        <taxon>Plasmodium (Plasmodium)</taxon>
    </lineage>
</organism>
<keyword evidence="1" id="KW-1133">Transmembrane helix</keyword>
<evidence type="ECO:0000313" key="3">
    <source>
        <dbReference type="Proteomes" id="UP000078550"/>
    </source>
</evidence>
<name>A0A1A9ANQ1_PLAOA</name>
<gene>
    <name evidence="2" type="ORF">POVWA2_081250</name>
</gene>
<dbReference type="Proteomes" id="UP000078550">
    <property type="component" value="Unassembled WGS sequence"/>
</dbReference>
<reference evidence="3" key="1">
    <citation type="submission" date="2016-05" db="EMBL/GenBank/DDBJ databases">
        <authorList>
            <person name="Naeem Raeece"/>
        </authorList>
    </citation>
    <scope>NUCLEOTIDE SEQUENCE [LARGE SCALE GENOMIC DNA]</scope>
</reference>
<evidence type="ECO:0000313" key="2">
    <source>
        <dbReference type="EMBL" id="SBT57723.1"/>
    </source>
</evidence>
<keyword evidence="1" id="KW-0812">Transmembrane</keyword>
<dbReference type="Pfam" id="PF05795">
    <property type="entry name" value="Plasmodium_Vir"/>
    <property type="match status" value="2"/>
</dbReference>
<proteinExistence type="predicted"/>
<evidence type="ECO:0000256" key="1">
    <source>
        <dbReference type="SAM" id="Phobius"/>
    </source>
</evidence>
<sequence>MSSRISTAYDVASDYTKYKTELDFDKENYNPTYFNECDKFKNEYITDTTHDAPKICHVVMKFLNWLKQENKSCKDKGSKYLFYWLHDEVQKNNTTIGNTLLLYRELYKIYTDKEDYYDLNDYINQVDEHTSDKLVKLTRLYDLFKKYESEVRDLSLNTNCNNECVQIFPSYVDECRKGYDNEFCKELKNFREQYNFFIRNIRYCEGDEYILPPVENLDLVNIIIIPFSLILVASFILPLLYKFTPFGQWMHHIIEKKNKILDNINDDTNHLIHSYDMEHNNSKTHYYNIAYNLT</sequence>
<keyword evidence="1" id="KW-0472">Membrane</keyword>
<dbReference type="InterPro" id="IPR008780">
    <property type="entry name" value="Plasmodium_Vir"/>
</dbReference>
<accession>A0A1A9ANQ1</accession>
<feature type="transmembrane region" description="Helical" evidence="1">
    <location>
        <begin position="219"/>
        <end position="241"/>
    </location>
</feature>
<dbReference type="EMBL" id="FLRE01001990">
    <property type="protein sequence ID" value="SBT57723.1"/>
    <property type="molecule type" value="Genomic_DNA"/>
</dbReference>
<dbReference type="AlphaFoldDB" id="A0A1A9ANQ1"/>